<comment type="caution">
    <text evidence="5">The sequence shown here is derived from an EMBL/GenBank/DDBJ whole genome shotgun (WGS) entry which is preliminary data.</text>
</comment>
<dbReference type="InterPro" id="IPR000218">
    <property type="entry name" value="Ribosomal_uL14"/>
</dbReference>
<evidence type="ECO:0000256" key="4">
    <source>
        <dbReference type="SAM" id="MobiDB-lite"/>
    </source>
</evidence>
<name>A0A9N8VDS1_9GLOM</name>
<evidence type="ECO:0000256" key="2">
    <source>
        <dbReference type="ARBA" id="ARBA00022980"/>
    </source>
</evidence>
<protein>
    <submittedName>
        <fullName evidence="5">11325_t:CDS:1</fullName>
    </submittedName>
</protein>
<dbReference type="Proteomes" id="UP000789396">
    <property type="component" value="Unassembled WGS sequence"/>
</dbReference>
<proteinExistence type="inferred from homology"/>
<keyword evidence="3" id="KW-0687">Ribonucleoprotein</keyword>
<reference evidence="5" key="1">
    <citation type="submission" date="2021-06" db="EMBL/GenBank/DDBJ databases">
        <authorList>
            <person name="Kallberg Y."/>
            <person name="Tangrot J."/>
            <person name="Rosling A."/>
        </authorList>
    </citation>
    <scope>NUCLEOTIDE SEQUENCE</scope>
    <source>
        <strain evidence="5">IN212</strain>
    </source>
</reference>
<comment type="similarity">
    <text evidence="1">Belongs to the universal ribosomal protein uL14 family.</text>
</comment>
<dbReference type="AlphaFoldDB" id="A0A9N8VDS1"/>
<dbReference type="GO" id="GO:0005840">
    <property type="term" value="C:ribosome"/>
    <property type="evidence" value="ECO:0007669"/>
    <property type="project" value="UniProtKB-KW"/>
</dbReference>
<dbReference type="InterPro" id="IPR036853">
    <property type="entry name" value="Ribosomal_uL14_sf"/>
</dbReference>
<dbReference type="Gene3D" id="2.40.150.20">
    <property type="entry name" value="Ribosomal protein L14"/>
    <property type="match status" value="1"/>
</dbReference>
<organism evidence="5 6">
    <name type="scientific">Racocetra fulgida</name>
    <dbReference type="NCBI Taxonomy" id="60492"/>
    <lineage>
        <taxon>Eukaryota</taxon>
        <taxon>Fungi</taxon>
        <taxon>Fungi incertae sedis</taxon>
        <taxon>Mucoromycota</taxon>
        <taxon>Glomeromycotina</taxon>
        <taxon>Glomeromycetes</taxon>
        <taxon>Diversisporales</taxon>
        <taxon>Gigasporaceae</taxon>
        <taxon>Racocetra</taxon>
    </lineage>
</organism>
<dbReference type="Pfam" id="PF00238">
    <property type="entry name" value="Ribosomal_L14"/>
    <property type="match status" value="1"/>
</dbReference>
<evidence type="ECO:0000256" key="3">
    <source>
        <dbReference type="ARBA" id="ARBA00023274"/>
    </source>
</evidence>
<dbReference type="GO" id="GO:1990904">
    <property type="term" value="C:ribonucleoprotein complex"/>
    <property type="evidence" value="ECO:0007669"/>
    <property type="project" value="UniProtKB-KW"/>
</dbReference>
<dbReference type="OrthoDB" id="2472056at2759"/>
<gene>
    <name evidence="5" type="ORF">RFULGI_LOCUS35</name>
</gene>
<dbReference type="EMBL" id="CAJVPZ010000002">
    <property type="protein sequence ID" value="CAG8447680.1"/>
    <property type="molecule type" value="Genomic_DNA"/>
</dbReference>
<accession>A0A9N8VDS1</accession>
<dbReference type="SUPFAM" id="SSF50193">
    <property type="entry name" value="Ribosomal protein L14"/>
    <property type="match status" value="1"/>
</dbReference>
<keyword evidence="6" id="KW-1185">Reference proteome</keyword>
<sequence>MRSVDSMCLVETERTEKEVWSWERKAQRSDLETCLISVRSFSNFWGVLAGVDEELKQEVVRRYSRIGDLVIATVKKADPNADPQVGKGKIVLALIVATHKGKKKRKIVKVVKEPVGTRIFVPLLAEFDQATTYQEAINDENIDRHDKKTDKYNSKGAKEKFEDLKKLHEQIEALQKNPTPTAEEKAELTKKKEEYNDKLKQAKKDTIENIQDQLAQNKLSITELDDNRNC</sequence>
<dbReference type="GO" id="GO:0006412">
    <property type="term" value="P:translation"/>
    <property type="evidence" value="ECO:0007669"/>
    <property type="project" value="InterPro"/>
</dbReference>
<evidence type="ECO:0000313" key="6">
    <source>
        <dbReference type="Proteomes" id="UP000789396"/>
    </source>
</evidence>
<evidence type="ECO:0000256" key="1">
    <source>
        <dbReference type="ARBA" id="ARBA00010745"/>
    </source>
</evidence>
<dbReference type="GO" id="GO:0003735">
    <property type="term" value="F:structural constituent of ribosome"/>
    <property type="evidence" value="ECO:0007669"/>
    <property type="project" value="InterPro"/>
</dbReference>
<feature type="region of interest" description="Disordered" evidence="4">
    <location>
        <begin position="172"/>
        <end position="192"/>
    </location>
</feature>
<dbReference type="SMART" id="SM01374">
    <property type="entry name" value="Ribosomal_L14"/>
    <property type="match status" value="1"/>
</dbReference>
<keyword evidence="2" id="KW-0689">Ribosomal protein</keyword>
<feature type="compositionally biased region" description="Basic and acidic residues" evidence="4">
    <location>
        <begin position="182"/>
        <end position="192"/>
    </location>
</feature>
<evidence type="ECO:0000313" key="5">
    <source>
        <dbReference type="EMBL" id="CAG8447680.1"/>
    </source>
</evidence>